<dbReference type="PROSITE" id="PS00708">
    <property type="entry name" value="PRO_ENDOPEP_SER"/>
    <property type="match status" value="1"/>
</dbReference>
<evidence type="ECO:0000259" key="3">
    <source>
        <dbReference type="Pfam" id="PF07833"/>
    </source>
</evidence>
<dbReference type="SUPFAM" id="SSF55383">
    <property type="entry name" value="Copper amine oxidase, domain N"/>
    <property type="match status" value="1"/>
</dbReference>
<dbReference type="Gene3D" id="3.40.50.1820">
    <property type="entry name" value="alpha/beta hydrolase"/>
    <property type="match status" value="1"/>
</dbReference>
<dbReference type="PANTHER" id="PTHR43265">
    <property type="entry name" value="ESTERASE ESTD"/>
    <property type="match status" value="1"/>
</dbReference>
<evidence type="ECO:0000313" key="6">
    <source>
        <dbReference type="Proteomes" id="UP000517523"/>
    </source>
</evidence>
<dbReference type="RefSeq" id="WP_183586850.1">
    <property type="nucleotide sequence ID" value="NZ_JACHXJ010000007.1"/>
</dbReference>
<evidence type="ECO:0000259" key="4">
    <source>
        <dbReference type="Pfam" id="PF12697"/>
    </source>
</evidence>
<name>A0A839U482_9BACL</name>
<dbReference type="InterPro" id="IPR029058">
    <property type="entry name" value="AB_hydrolase_fold"/>
</dbReference>
<dbReference type="EMBL" id="JACHXJ010000007">
    <property type="protein sequence ID" value="MBB3131667.1"/>
    <property type="molecule type" value="Genomic_DNA"/>
</dbReference>
<dbReference type="InterPro" id="IPR012854">
    <property type="entry name" value="Cu_amine_oxidase-like_N"/>
</dbReference>
<dbReference type="SUPFAM" id="SSF53474">
    <property type="entry name" value="alpha/beta-Hydrolases"/>
    <property type="match status" value="1"/>
</dbReference>
<evidence type="ECO:0000256" key="1">
    <source>
        <dbReference type="ARBA" id="ARBA00022801"/>
    </source>
</evidence>
<proteinExistence type="predicted"/>
<dbReference type="Pfam" id="PF07833">
    <property type="entry name" value="Cu_amine_oxidN1"/>
    <property type="match status" value="1"/>
</dbReference>
<feature type="domain" description="Copper amine oxidase-like N-terminal" evidence="3">
    <location>
        <begin position="33"/>
        <end position="117"/>
    </location>
</feature>
<dbReference type="InterPro" id="IPR002471">
    <property type="entry name" value="Pept_S9_AS"/>
</dbReference>
<evidence type="ECO:0008006" key="7">
    <source>
        <dbReference type="Google" id="ProtNLM"/>
    </source>
</evidence>
<gene>
    <name evidence="5" type="ORF">FHS19_006390</name>
</gene>
<reference evidence="5 6" key="1">
    <citation type="submission" date="2020-08" db="EMBL/GenBank/DDBJ databases">
        <title>Genomic Encyclopedia of Type Strains, Phase III (KMG-III): the genomes of soil and plant-associated and newly described type strains.</title>
        <authorList>
            <person name="Whitman W."/>
        </authorList>
    </citation>
    <scope>NUCLEOTIDE SEQUENCE [LARGE SCALE GENOMIC DNA]</scope>
    <source>
        <strain evidence="5 6">CECT 5831</strain>
    </source>
</reference>
<dbReference type="Pfam" id="PF12697">
    <property type="entry name" value="Abhydrolase_6"/>
    <property type="match status" value="1"/>
</dbReference>
<organism evidence="5 6">
    <name type="scientific">Paenibacillus rhizosphaerae</name>
    <dbReference type="NCBI Taxonomy" id="297318"/>
    <lineage>
        <taxon>Bacteria</taxon>
        <taxon>Bacillati</taxon>
        <taxon>Bacillota</taxon>
        <taxon>Bacilli</taxon>
        <taxon>Bacillales</taxon>
        <taxon>Paenibacillaceae</taxon>
        <taxon>Paenibacillus</taxon>
    </lineage>
</organism>
<dbReference type="Gene3D" id="3.30.457.10">
    <property type="entry name" value="Copper amine oxidase-like, N-terminal domain"/>
    <property type="match status" value="1"/>
</dbReference>
<evidence type="ECO:0000256" key="2">
    <source>
        <dbReference type="SAM" id="SignalP"/>
    </source>
</evidence>
<dbReference type="GO" id="GO:0006508">
    <property type="term" value="P:proteolysis"/>
    <property type="evidence" value="ECO:0007669"/>
    <property type="project" value="InterPro"/>
</dbReference>
<dbReference type="GO" id="GO:0004252">
    <property type="term" value="F:serine-type endopeptidase activity"/>
    <property type="evidence" value="ECO:0007669"/>
    <property type="project" value="InterPro"/>
</dbReference>
<dbReference type="InterPro" id="IPR000073">
    <property type="entry name" value="AB_hydrolase_1"/>
</dbReference>
<keyword evidence="2" id="KW-0732">Signal</keyword>
<dbReference type="Proteomes" id="UP000517523">
    <property type="component" value="Unassembled WGS sequence"/>
</dbReference>
<keyword evidence="1" id="KW-0378">Hydrolase</keyword>
<accession>A0A839U482</accession>
<dbReference type="GO" id="GO:0052689">
    <property type="term" value="F:carboxylic ester hydrolase activity"/>
    <property type="evidence" value="ECO:0007669"/>
    <property type="project" value="TreeGrafter"/>
</dbReference>
<dbReference type="InterPro" id="IPR036582">
    <property type="entry name" value="Mao_N_sf"/>
</dbReference>
<dbReference type="InterPro" id="IPR053145">
    <property type="entry name" value="AB_hydrolase_Est10"/>
</dbReference>
<feature type="chain" id="PRO_5032553098" description="Hydrolase" evidence="2">
    <location>
        <begin position="26"/>
        <end position="564"/>
    </location>
</feature>
<feature type="domain" description="AB hydrolase-1" evidence="4">
    <location>
        <begin position="271"/>
        <end position="514"/>
    </location>
</feature>
<sequence>MWRKALGLVLAAGLMAGGSLPNGMAASAGEQISMVPLRTAAEALGAKVLWDGTDKRVQVSLGKTRWKITPGSKQSLLDQAPYELARTAVTDGGGTLLVPLQSFTGALGIRGTWADNRWSLDPDDWKGRAVYWMTLLRHGKWEEAGQMMDASLSAAYPPSSLPKYEERLERLYGLDWSLLHAEAYTDSVRSNARVVYQTPKGETFGMELRFSPEGLVDDVAWIENVTSSYRTPAYDHPENYTEEEVQVGQNPLLLPGTLTLPRNVQEKVPALVLVHGSGPNDRDESSGGGKLFRDLAVGLASEGIAVLRYEKRTREYPLRSATPFFTVQQETVDDAVSAVNLLAADPRIDAQQIYVLGHSQGGMLVPRMIASDAGKHIAGAVVMSAPSGPLEDLMLMQYRGILGRAEEEGASAEKLARLQNQVDTWEKAVALLKDPSYSTEHLPDHFPLPNAYWWFDFRNYSGPLLARNQNIPMYILQGDNDVQVPPTSLKVWRSALSQRKDVTFKSYPGLNHMYIYYSKNSTGDEYKLPGNVPEEVITDVANWIHLGTKDLSKNGEEADPFVIE</sequence>
<dbReference type="PANTHER" id="PTHR43265:SF1">
    <property type="entry name" value="ESTERASE ESTD"/>
    <property type="match status" value="1"/>
</dbReference>
<evidence type="ECO:0000313" key="5">
    <source>
        <dbReference type="EMBL" id="MBB3131667.1"/>
    </source>
</evidence>
<dbReference type="AlphaFoldDB" id="A0A839U482"/>
<protein>
    <recommendedName>
        <fullName evidence="7">Hydrolase</fullName>
    </recommendedName>
</protein>
<feature type="signal peptide" evidence="2">
    <location>
        <begin position="1"/>
        <end position="25"/>
    </location>
</feature>
<comment type="caution">
    <text evidence="5">The sequence shown here is derived from an EMBL/GenBank/DDBJ whole genome shotgun (WGS) entry which is preliminary data.</text>
</comment>